<feature type="domain" description="Histidine kinase" evidence="18">
    <location>
        <begin position="210"/>
        <end position="427"/>
    </location>
</feature>
<comment type="caution">
    <text evidence="20">The sequence shown here is derived from an EMBL/GenBank/DDBJ whole genome shotgun (WGS) entry which is preliminary data.</text>
</comment>
<keyword evidence="6" id="KW-1003">Cell membrane</keyword>
<dbReference type="Pfam" id="PF00512">
    <property type="entry name" value="HisKA"/>
    <property type="match status" value="1"/>
</dbReference>
<evidence type="ECO:0000256" key="11">
    <source>
        <dbReference type="ARBA" id="ARBA00022741"/>
    </source>
</evidence>
<keyword evidence="12 20" id="KW-0418">Kinase</keyword>
<dbReference type="Gene3D" id="1.10.287.130">
    <property type="match status" value="1"/>
</dbReference>
<dbReference type="SMART" id="SM00387">
    <property type="entry name" value="HATPase_c"/>
    <property type="match status" value="1"/>
</dbReference>
<dbReference type="InterPro" id="IPR003594">
    <property type="entry name" value="HATPase_dom"/>
</dbReference>
<dbReference type="FunFam" id="3.30.565.10:FF:000006">
    <property type="entry name" value="Sensor histidine kinase WalK"/>
    <property type="match status" value="1"/>
</dbReference>
<dbReference type="Gene3D" id="3.30.565.10">
    <property type="entry name" value="Histidine kinase-like ATPase, C-terminal domain"/>
    <property type="match status" value="1"/>
</dbReference>
<feature type="domain" description="PAS" evidence="19">
    <location>
        <begin position="94"/>
        <end position="149"/>
    </location>
</feature>
<dbReference type="SUPFAM" id="SSF55874">
    <property type="entry name" value="ATPase domain of HSP90 chaperone/DNA topoisomerase II/histidine kinase"/>
    <property type="match status" value="1"/>
</dbReference>
<keyword evidence="7" id="KW-0597">Phosphoprotein</keyword>
<evidence type="ECO:0000259" key="19">
    <source>
        <dbReference type="PROSITE" id="PS50112"/>
    </source>
</evidence>
<dbReference type="GO" id="GO:0006817">
    <property type="term" value="P:phosphate ion transport"/>
    <property type="evidence" value="ECO:0007669"/>
    <property type="project" value="UniProtKB-KW"/>
</dbReference>
<evidence type="ECO:0000256" key="15">
    <source>
        <dbReference type="ARBA" id="ARBA00023012"/>
    </source>
</evidence>
<dbReference type="RefSeq" id="WP_243662586.1">
    <property type="nucleotide sequence ID" value="NZ_SLWY01000007.1"/>
</dbReference>
<evidence type="ECO:0000256" key="1">
    <source>
        <dbReference type="ARBA" id="ARBA00000085"/>
    </source>
</evidence>
<protein>
    <recommendedName>
        <fullName evidence="4">Phosphate regulon sensor protein PhoR</fullName>
        <ecNumber evidence="3">2.7.13.3</ecNumber>
    </recommendedName>
</protein>
<keyword evidence="13" id="KW-0067">ATP-binding</keyword>
<keyword evidence="8" id="KW-0592">Phosphate transport</keyword>
<dbReference type="InterPro" id="IPR036890">
    <property type="entry name" value="HATPase_C_sf"/>
</dbReference>
<dbReference type="SMART" id="SM00091">
    <property type="entry name" value="PAS"/>
    <property type="match status" value="1"/>
</dbReference>
<evidence type="ECO:0000256" key="5">
    <source>
        <dbReference type="ARBA" id="ARBA00022448"/>
    </source>
</evidence>
<keyword evidence="10" id="KW-0812">Transmembrane</keyword>
<evidence type="ECO:0000256" key="2">
    <source>
        <dbReference type="ARBA" id="ARBA00004236"/>
    </source>
</evidence>
<dbReference type="Pfam" id="PF13188">
    <property type="entry name" value="PAS_8"/>
    <property type="match status" value="1"/>
</dbReference>
<dbReference type="PROSITE" id="PS50112">
    <property type="entry name" value="PAS"/>
    <property type="match status" value="1"/>
</dbReference>
<evidence type="ECO:0000256" key="17">
    <source>
        <dbReference type="ARBA" id="ARBA00025207"/>
    </source>
</evidence>
<evidence type="ECO:0000256" key="6">
    <source>
        <dbReference type="ARBA" id="ARBA00022475"/>
    </source>
</evidence>
<dbReference type="EC" id="2.7.13.3" evidence="3"/>
<evidence type="ECO:0000256" key="14">
    <source>
        <dbReference type="ARBA" id="ARBA00022989"/>
    </source>
</evidence>
<dbReference type="FunFam" id="1.10.287.130:FF:000001">
    <property type="entry name" value="Two-component sensor histidine kinase"/>
    <property type="match status" value="1"/>
</dbReference>
<organism evidence="20 21">
    <name type="scientific">Plasticicumulans lactativorans</name>
    <dbReference type="NCBI Taxonomy" id="1133106"/>
    <lineage>
        <taxon>Bacteria</taxon>
        <taxon>Pseudomonadati</taxon>
        <taxon>Pseudomonadota</taxon>
        <taxon>Gammaproteobacteria</taxon>
        <taxon>Candidatus Competibacteraceae</taxon>
        <taxon>Plasticicumulans</taxon>
    </lineage>
</organism>
<evidence type="ECO:0000256" key="4">
    <source>
        <dbReference type="ARBA" id="ARBA00019665"/>
    </source>
</evidence>
<keyword evidence="21" id="KW-1185">Reference proteome</keyword>
<dbReference type="CDD" id="cd00082">
    <property type="entry name" value="HisKA"/>
    <property type="match status" value="1"/>
</dbReference>
<keyword evidence="5" id="KW-0813">Transport</keyword>
<dbReference type="GO" id="GO:0005524">
    <property type="term" value="F:ATP binding"/>
    <property type="evidence" value="ECO:0007669"/>
    <property type="project" value="UniProtKB-KW"/>
</dbReference>
<name>A0A4R2L6U3_9GAMM</name>
<evidence type="ECO:0000256" key="10">
    <source>
        <dbReference type="ARBA" id="ARBA00022692"/>
    </source>
</evidence>
<dbReference type="InterPro" id="IPR004358">
    <property type="entry name" value="Sig_transdc_His_kin-like_C"/>
</dbReference>
<dbReference type="PANTHER" id="PTHR45453:SF1">
    <property type="entry name" value="PHOSPHATE REGULON SENSOR PROTEIN PHOR"/>
    <property type="match status" value="1"/>
</dbReference>
<dbReference type="PRINTS" id="PR00344">
    <property type="entry name" value="BCTRLSENSOR"/>
</dbReference>
<dbReference type="EMBL" id="SLWY01000007">
    <property type="protein sequence ID" value="TCO81651.1"/>
    <property type="molecule type" value="Genomic_DNA"/>
</dbReference>
<keyword evidence="11" id="KW-0547">Nucleotide-binding</keyword>
<sequence length="441" mass="49081">MLSPWPTTIWRLCAVLALGTAVGAEFGAAFAGLFVAMAALLAAQLLSLYRFERWLRDGCRRRRPEAGGVWGEVYYHLGRRRRRLRAATRELVTVLRKFQEAAEAVPDAAVVLDEDDAVLWCNQAAERLLGLRRPQDTGSRITFLVRHPSFVQFLARHDYQGVCDFPSPAPDGPPLSLRVSRYGGGRRLLIATDVSRLHRLEQMRRDFVANVSHELRTPLTVIGGYLETLLDSDDVCASRWQQPLRRMQQQSARMLHIIEDLLMLAKLETQTERPSLRPVAVPGMLAAIAEDGIALSGEAGHRIKTEVDAELWLLGNEQELRSAFSNLTFNAVRHTPAGSHIVLRWYADERGAHMEVVDDGDGIAPHHLPRLTERFYRVDRGRDREHGGTGLGLAIVKHVVIRHGGQMRIESRVGVGSTFACDFPAPLIIGRGGRRAAAGEG</sequence>
<dbReference type="InterPro" id="IPR000014">
    <property type="entry name" value="PAS"/>
</dbReference>
<dbReference type="InterPro" id="IPR050351">
    <property type="entry name" value="BphY/WalK/GraS-like"/>
</dbReference>
<dbReference type="InterPro" id="IPR005467">
    <property type="entry name" value="His_kinase_dom"/>
</dbReference>
<proteinExistence type="predicted"/>
<dbReference type="CDD" id="cd00130">
    <property type="entry name" value="PAS"/>
    <property type="match status" value="1"/>
</dbReference>
<reference evidence="20 21" key="1">
    <citation type="submission" date="2019-03" db="EMBL/GenBank/DDBJ databases">
        <title>Genomic Encyclopedia of Type Strains, Phase IV (KMG-IV): sequencing the most valuable type-strain genomes for metagenomic binning, comparative biology and taxonomic classification.</title>
        <authorList>
            <person name="Goeker M."/>
        </authorList>
    </citation>
    <scope>NUCLEOTIDE SEQUENCE [LARGE SCALE GENOMIC DNA]</scope>
    <source>
        <strain evidence="20 21">DSM 25287</strain>
    </source>
</reference>
<dbReference type="GO" id="GO:0016036">
    <property type="term" value="P:cellular response to phosphate starvation"/>
    <property type="evidence" value="ECO:0007669"/>
    <property type="project" value="TreeGrafter"/>
</dbReference>
<dbReference type="InterPro" id="IPR003661">
    <property type="entry name" value="HisK_dim/P_dom"/>
</dbReference>
<keyword evidence="16" id="KW-0472">Membrane</keyword>
<evidence type="ECO:0000313" key="21">
    <source>
        <dbReference type="Proteomes" id="UP000295765"/>
    </source>
</evidence>
<gene>
    <name evidence="20" type="ORF">EV699_10744</name>
</gene>
<dbReference type="Pfam" id="PF11808">
    <property type="entry name" value="PhoR"/>
    <property type="match status" value="1"/>
</dbReference>
<dbReference type="Gene3D" id="3.30.450.20">
    <property type="entry name" value="PAS domain"/>
    <property type="match status" value="1"/>
</dbReference>
<dbReference type="GO" id="GO:0005886">
    <property type="term" value="C:plasma membrane"/>
    <property type="evidence" value="ECO:0007669"/>
    <property type="project" value="UniProtKB-SubCell"/>
</dbReference>
<dbReference type="GO" id="GO:0000155">
    <property type="term" value="F:phosphorelay sensor kinase activity"/>
    <property type="evidence" value="ECO:0007669"/>
    <property type="project" value="InterPro"/>
</dbReference>
<evidence type="ECO:0000259" key="18">
    <source>
        <dbReference type="PROSITE" id="PS50109"/>
    </source>
</evidence>
<evidence type="ECO:0000256" key="8">
    <source>
        <dbReference type="ARBA" id="ARBA00022592"/>
    </source>
</evidence>
<keyword evidence="14" id="KW-1133">Transmembrane helix</keyword>
<dbReference type="InterPro" id="IPR021766">
    <property type="entry name" value="PhoR_N"/>
</dbReference>
<dbReference type="InterPro" id="IPR014310">
    <property type="entry name" value="Sig_transdc_His_kinase_PhoR"/>
</dbReference>
<dbReference type="PROSITE" id="PS50109">
    <property type="entry name" value="HIS_KIN"/>
    <property type="match status" value="1"/>
</dbReference>
<evidence type="ECO:0000256" key="3">
    <source>
        <dbReference type="ARBA" id="ARBA00012438"/>
    </source>
</evidence>
<comment type="function">
    <text evidence="17">Member of the two-component regulatory system PhoR/PhoB involved in the phosphate regulon genes expression. PhoR may function as a membrane-associated protein kinase that phosphorylates PhoB in response to environmental signals.</text>
</comment>
<evidence type="ECO:0000256" key="12">
    <source>
        <dbReference type="ARBA" id="ARBA00022777"/>
    </source>
</evidence>
<dbReference type="PANTHER" id="PTHR45453">
    <property type="entry name" value="PHOSPHATE REGULON SENSOR PROTEIN PHOR"/>
    <property type="match status" value="1"/>
</dbReference>
<keyword evidence="15" id="KW-0902">Two-component regulatory system</keyword>
<evidence type="ECO:0000256" key="7">
    <source>
        <dbReference type="ARBA" id="ARBA00022553"/>
    </source>
</evidence>
<evidence type="ECO:0000313" key="20">
    <source>
        <dbReference type="EMBL" id="TCO81651.1"/>
    </source>
</evidence>
<evidence type="ECO:0000256" key="13">
    <source>
        <dbReference type="ARBA" id="ARBA00022840"/>
    </source>
</evidence>
<dbReference type="Pfam" id="PF02518">
    <property type="entry name" value="HATPase_c"/>
    <property type="match status" value="1"/>
</dbReference>
<accession>A0A4R2L6U3</accession>
<comment type="subcellular location">
    <subcellularLocation>
        <location evidence="2">Cell membrane</location>
    </subcellularLocation>
</comment>
<keyword evidence="9" id="KW-0808">Transferase</keyword>
<dbReference type="AlphaFoldDB" id="A0A4R2L6U3"/>
<evidence type="ECO:0000256" key="9">
    <source>
        <dbReference type="ARBA" id="ARBA00022679"/>
    </source>
</evidence>
<dbReference type="InterPro" id="IPR036097">
    <property type="entry name" value="HisK_dim/P_sf"/>
</dbReference>
<comment type="catalytic activity">
    <reaction evidence="1">
        <text>ATP + protein L-histidine = ADP + protein N-phospho-L-histidine.</text>
        <dbReference type="EC" id="2.7.13.3"/>
    </reaction>
</comment>
<dbReference type="SUPFAM" id="SSF47384">
    <property type="entry name" value="Homodimeric domain of signal transducing histidine kinase"/>
    <property type="match status" value="1"/>
</dbReference>
<dbReference type="NCBIfam" id="TIGR02966">
    <property type="entry name" value="phoR_proteo"/>
    <property type="match status" value="1"/>
</dbReference>
<evidence type="ECO:0000256" key="16">
    <source>
        <dbReference type="ARBA" id="ARBA00023136"/>
    </source>
</evidence>
<dbReference type="SMART" id="SM00388">
    <property type="entry name" value="HisKA"/>
    <property type="match status" value="1"/>
</dbReference>
<dbReference type="SUPFAM" id="SSF55785">
    <property type="entry name" value="PYP-like sensor domain (PAS domain)"/>
    <property type="match status" value="1"/>
</dbReference>
<dbReference type="GO" id="GO:0004721">
    <property type="term" value="F:phosphoprotein phosphatase activity"/>
    <property type="evidence" value="ECO:0007669"/>
    <property type="project" value="InterPro"/>
</dbReference>
<dbReference type="InterPro" id="IPR035965">
    <property type="entry name" value="PAS-like_dom_sf"/>
</dbReference>
<dbReference type="Proteomes" id="UP000295765">
    <property type="component" value="Unassembled WGS sequence"/>
</dbReference>